<evidence type="ECO:0008006" key="4">
    <source>
        <dbReference type="Google" id="ProtNLM"/>
    </source>
</evidence>
<feature type="compositionally biased region" description="Polar residues" evidence="1">
    <location>
        <begin position="824"/>
        <end position="848"/>
    </location>
</feature>
<dbReference type="AlphaFoldDB" id="W2TKA9"/>
<feature type="region of interest" description="Disordered" evidence="1">
    <location>
        <begin position="306"/>
        <end position="329"/>
    </location>
</feature>
<dbReference type="InterPro" id="IPR011009">
    <property type="entry name" value="Kinase-like_dom_sf"/>
</dbReference>
<dbReference type="PROSITE" id="PS00108">
    <property type="entry name" value="PROTEIN_KINASE_ST"/>
    <property type="match status" value="1"/>
</dbReference>
<feature type="region of interest" description="Disordered" evidence="1">
    <location>
        <begin position="705"/>
        <end position="848"/>
    </location>
</feature>
<feature type="compositionally biased region" description="Basic and acidic residues" evidence="1">
    <location>
        <begin position="663"/>
        <end position="675"/>
    </location>
</feature>
<dbReference type="GO" id="GO:0004672">
    <property type="term" value="F:protein kinase activity"/>
    <property type="evidence" value="ECO:0007669"/>
    <property type="project" value="InterPro"/>
</dbReference>
<feature type="compositionally biased region" description="Polar residues" evidence="1">
    <location>
        <begin position="707"/>
        <end position="722"/>
    </location>
</feature>
<feature type="compositionally biased region" description="Basic and acidic residues" evidence="1">
    <location>
        <begin position="793"/>
        <end position="820"/>
    </location>
</feature>
<protein>
    <recommendedName>
        <fullName evidence="4">Protein kinase domain-containing protein</fullName>
    </recommendedName>
</protein>
<accession>W2TKA9</accession>
<dbReference type="STRING" id="51031.W2TKA9"/>
<sequence length="848" mass="93996">MPGALTKPPEHPPWFKRMLFEEERPDMSSKCGKSDLENEEIELLDTFMREREDLIPGDLVIVNDNLDEDSREYSRYEVLTKYNEGRYSAIYIVAKQTCSDNNEVMDKCLYAMKVGVRKESSNTQLRFKEVHGIGYIHRDIKPSNFCIGVGTAAARLFLIDFGETVKNGKNIKYGVPDAFSLPYWAIDSHKKTAASPKIDVESWFYTFVEMLYPEILTWKKCQVEPEVLSAKIKFWEEFPQSVPNCPPQIAEAAKIINGATDKLDYNELKKLIEDAKNAFLNGAPLTLEWVKEMPKTLPKRGDYLAQSGVEDKSSPKEAKAPKIKAAKESKEVVEGSGNIDEWKSAASTLMQKFRFRTRRKKISLPIAIPMKDADTSTSTSTTADATAGLATAIPPEQKKSEKPEETPSADKKPVEEPKETLFQRISFRKKKKPMKADTVQEQPKVQTATEKPEETPIVEKKGADESKETLFQRISFRKKRKPKADTVQEQAKEPTAPTEKIPEQTKSQPPAPGEVEVDPSKKPQPSQEKGEGLLQLLSLRVRRKKTFKGTATNLEQTPRDQAQAQDGATATATATNQATVSSTTSTNVPKSDEDRKTSSSVAPGADQIQQKSFYQKVKEFKRKMRPVGPVVGSAEAKSAEKPEVAPIKTTQTTTAEKTTSGVPEKKQSAEDETKPPPKSMLQRLLSPTRKYSSSVALPASIRCIGLDSSSGEKPSGVATKQSPSEKEKYQSGGLLTVTAPQATDAKPSAETGAASDVGASVETKEAMKPSDDGEHHTMGEMKKKMKKFWKKVVAKEEPQNEGTNEKLAKYQDPSLKEKVRAYLQKQQGSDEPTNLSADSADQSKSGKK</sequence>
<dbReference type="Gene3D" id="1.10.510.10">
    <property type="entry name" value="Transferase(Phosphotransferase) domain 1"/>
    <property type="match status" value="1"/>
</dbReference>
<feature type="region of interest" description="Disordered" evidence="1">
    <location>
        <begin position="372"/>
        <end position="610"/>
    </location>
</feature>
<dbReference type="PANTHER" id="PTHR11909">
    <property type="entry name" value="CASEIN KINASE-RELATED"/>
    <property type="match status" value="1"/>
</dbReference>
<feature type="compositionally biased region" description="Low complexity" evidence="1">
    <location>
        <begin position="375"/>
        <end position="395"/>
    </location>
</feature>
<evidence type="ECO:0000256" key="1">
    <source>
        <dbReference type="SAM" id="MobiDB-lite"/>
    </source>
</evidence>
<dbReference type="InterPro" id="IPR050235">
    <property type="entry name" value="CK1_Ser-Thr_kinase"/>
</dbReference>
<feature type="compositionally biased region" description="Basic residues" evidence="1">
    <location>
        <begin position="783"/>
        <end position="792"/>
    </location>
</feature>
<proteinExistence type="predicted"/>
<dbReference type="InterPro" id="IPR008271">
    <property type="entry name" value="Ser/Thr_kinase_AS"/>
</dbReference>
<dbReference type="Proteomes" id="UP000053676">
    <property type="component" value="Unassembled WGS sequence"/>
</dbReference>
<feature type="compositionally biased region" description="Basic and acidic residues" evidence="1">
    <location>
        <begin position="762"/>
        <end position="782"/>
    </location>
</feature>
<keyword evidence="3" id="KW-1185">Reference proteome</keyword>
<evidence type="ECO:0000313" key="2">
    <source>
        <dbReference type="EMBL" id="ETN82515.1"/>
    </source>
</evidence>
<dbReference type="OrthoDB" id="2687620at2759"/>
<feature type="compositionally biased region" description="Basic and acidic residues" evidence="1">
    <location>
        <begin position="483"/>
        <end position="492"/>
    </location>
</feature>
<name>W2TKA9_NECAM</name>
<organism evidence="2 3">
    <name type="scientific">Necator americanus</name>
    <name type="common">Human hookworm</name>
    <dbReference type="NCBI Taxonomy" id="51031"/>
    <lineage>
        <taxon>Eukaryota</taxon>
        <taxon>Metazoa</taxon>
        <taxon>Ecdysozoa</taxon>
        <taxon>Nematoda</taxon>
        <taxon>Chromadorea</taxon>
        <taxon>Rhabditida</taxon>
        <taxon>Rhabditina</taxon>
        <taxon>Rhabditomorpha</taxon>
        <taxon>Strongyloidea</taxon>
        <taxon>Ancylostomatidae</taxon>
        <taxon>Bunostominae</taxon>
        <taxon>Necator</taxon>
    </lineage>
</organism>
<feature type="compositionally biased region" description="Low complexity" evidence="1">
    <location>
        <begin position="561"/>
        <end position="586"/>
    </location>
</feature>
<feature type="compositionally biased region" description="Polar residues" evidence="1">
    <location>
        <begin position="549"/>
        <end position="560"/>
    </location>
</feature>
<feature type="compositionally biased region" description="Basic and acidic residues" evidence="1">
    <location>
        <begin position="309"/>
        <end position="329"/>
    </location>
</feature>
<feature type="compositionally biased region" description="Basic and acidic residues" evidence="1">
    <location>
        <begin position="396"/>
        <end position="421"/>
    </location>
</feature>
<evidence type="ECO:0000313" key="3">
    <source>
        <dbReference type="Proteomes" id="UP000053676"/>
    </source>
</evidence>
<reference evidence="3" key="1">
    <citation type="journal article" date="2014" name="Nat. Genet.">
        <title>Genome of the human hookworm Necator americanus.</title>
        <authorList>
            <person name="Tang Y.T."/>
            <person name="Gao X."/>
            <person name="Rosa B.A."/>
            <person name="Abubucker S."/>
            <person name="Hallsworth-Pepin K."/>
            <person name="Martin J."/>
            <person name="Tyagi R."/>
            <person name="Heizer E."/>
            <person name="Zhang X."/>
            <person name="Bhonagiri-Palsikar V."/>
            <person name="Minx P."/>
            <person name="Warren W.C."/>
            <person name="Wang Q."/>
            <person name="Zhan B."/>
            <person name="Hotez P.J."/>
            <person name="Sternberg P.W."/>
            <person name="Dougall A."/>
            <person name="Gaze S.T."/>
            <person name="Mulvenna J."/>
            <person name="Sotillo J."/>
            <person name="Ranganathan S."/>
            <person name="Rabelo E.M."/>
            <person name="Wilson R.K."/>
            <person name="Felgner P.L."/>
            <person name="Bethony J."/>
            <person name="Hawdon J.M."/>
            <person name="Gasser R.B."/>
            <person name="Loukas A."/>
            <person name="Mitreva M."/>
        </authorList>
    </citation>
    <scope>NUCLEOTIDE SEQUENCE [LARGE SCALE GENOMIC DNA]</scope>
</reference>
<feature type="compositionally biased region" description="Low complexity" evidence="1">
    <location>
        <begin position="649"/>
        <end position="659"/>
    </location>
</feature>
<feature type="compositionally biased region" description="Basic and acidic residues" evidence="1">
    <location>
        <begin position="450"/>
        <end position="470"/>
    </location>
</feature>
<dbReference type="EMBL" id="KI658446">
    <property type="protein sequence ID" value="ETN82515.1"/>
    <property type="molecule type" value="Genomic_DNA"/>
</dbReference>
<gene>
    <name evidence="2" type="ORF">NECAME_07901</name>
</gene>
<dbReference type="KEGG" id="nai:NECAME_07901"/>
<feature type="compositionally biased region" description="Polar residues" evidence="1">
    <location>
        <begin position="439"/>
        <end position="449"/>
    </location>
</feature>
<feature type="region of interest" description="Disordered" evidence="1">
    <location>
        <begin position="623"/>
        <end position="692"/>
    </location>
</feature>
<dbReference type="SUPFAM" id="SSF56112">
    <property type="entry name" value="Protein kinase-like (PK-like)"/>
    <property type="match status" value="1"/>
</dbReference>